<sequence>MEVLKAIRDIAVKPVEEDKKEGLYLKSLAEFIVMVWDMEEKTKGDYFSNNTFEKLLEDNNRLYRGVLGEGYKTSYGNPTYTVSLFGEELGRLFAYLHNKLHTMIKFAFAHEVERLDKLSNLYLKVYSCIEDNGSQYEPLLNLVKSFEKDILQVEAKARIEDVAVKTESYVSEIIETQDLRDVRYLFRYGRYIGENEIKTAEFLAGYEKIDEISKTVVNSYINGFTRDNKDYRKKSTVRVIFNVGQELIIKRLMKDFKAFGLKCILTTIDSTDPNKQFTYDHRFDGALFFDEEYAKAKEQVYSEILEAYKEPLSKYSGPAFFDKFGEIPFAPESKKECLKLNEAQAKLFQSHQGKLRRMMDKYMPDTETSFTIIAFPTPEIGEKFEKIFEDTLEINMLDSSKWEKIQQHIIDLLDKGEYVHVKGKGANRTDIKVKMQELKNPDKETNFVNCVADVNIPVGEVFTSPVLKGTNGVLHVEEVYLNDLKFLNLELLFEDGYIKEYRCTNFEKEEENKKYIEENLLFPNKTLPLGEFAIGTNTLAYVIAQKHDIVNILPILIVEKMGPHFAIGDTCFSFAEDVKVYNPLDGKEIIARDNEKSILRKTNIEEAYTQCHTDITLPYDGLEFISIITKDGETLNIIENGRFVVQGTEELNKPFEMNI</sequence>
<dbReference type="SUPFAM" id="SSF144052">
    <property type="entry name" value="Thermophilic metalloprotease-like"/>
    <property type="match status" value="1"/>
</dbReference>
<dbReference type="InterPro" id="IPR000787">
    <property type="entry name" value="Peptidase_M29"/>
</dbReference>
<dbReference type="PANTHER" id="PTHR34448">
    <property type="entry name" value="AMINOPEPTIDASE"/>
    <property type="match status" value="1"/>
</dbReference>
<organism evidence="2 3">
    <name type="scientific">Clostridium punense</name>
    <dbReference type="NCBI Taxonomy" id="1054297"/>
    <lineage>
        <taxon>Bacteria</taxon>
        <taxon>Bacillati</taxon>
        <taxon>Bacillota</taxon>
        <taxon>Clostridia</taxon>
        <taxon>Eubacteriales</taxon>
        <taxon>Clostridiaceae</taxon>
        <taxon>Clostridium</taxon>
    </lineage>
</organism>
<comment type="caution">
    <text evidence="2">The sequence shown here is derived from an EMBL/GenBank/DDBJ whole genome shotgun (WGS) entry which is preliminary data.</text>
</comment>
<evidence type="ECO:0000256" key="1">
    <source>
        <dbReference type="ARBA" id="ARBA00022723"/>
    </source>
</evidence>
<dbReference type="PANTHER" id="PTHR34448:SF1">
    <property type="entry name" value="BLL6088 PROTEIN"/>
    <property type="match status" value="1"/>
</dbReference>
<dbReference type="RefSeq" id="WP_021281205.1">
    <property type="nucleotide sequence ID" value="NZ_JAGGLL010000006.1"/>
</dbReference>
<evidence type="ECO:0008006" key="4">
    <source>
        <dbReference type="Google" id="ProtNLM"/>
    </source>
</evidence>
<proteinExistence type="predicted"/>
<evidence type="ECO:0000313" key="2">
    <source>
        <dbReference type="EMBL" id="MBP2021282.1"/>
    </source>
</evidence>
<gene>
    <name evidence="2" type="ORF">J2Z44_001073</name>
</gene>
<protein>
    <recommendedName>
        <fullName evidence="4">Leucyl aminopeptidase</fullName>
    </recommendedName>
</protein>
<dbReference type="Proteomes" id="UP001519308">
    <property type="component" value="Unassembled WGS sequence"/>
</dbReference>
<evidence type="ECO:0000313" key="3">
    <source>
        <dbReference type="Proteomes" id="UP001519308"/>
    </source>
</evidence>
<accession>A0ABS4K0F8</accession>
<name>A0ABS4K0F8_9CLOT</name>
<dbReference type="InterPro" id="IPR052170">
    <property type="entry name" value="M29_Exopeptidase"/>
</dbReference>
<keyword evidence="3" id="KW-1185">Reference proteome</keyword>
<keyword evidence="1" id="KW-0479">Metal-binding</keyword>
<dbReference type="Pfam" id="PF02073">
    <property type="entry name" value="Peptidase_M29"/>
    <property type="match status" value="1"/>
</dbReference>
<dbReference type="EMBL" id="JAGGLL010000006">
    <property type="protein sequence ID" value="MBP2021282.1"/>
    <property type="molecule type" value="Genomic_DNA"/>
</dbReference>
<reference evidence="2 3" key="1">
    <citation type="submission" date="2021-03" db="EMBL/GenBank/DDBJ databases">
        <title>Genomic Encyclopedia of Type Strains, Phase IV (KMG-IV): sequencing the most valuable type-strain genomes for metagenomic binning, comparative biology and taxonomic classification.</title>
        <authorList>
            <person name="Goeker M."/>
        </authorList>
    </citation>
    <scope>NUCLEOTIDE SEQUENCE [LARGE SCALE GENOMIC DNA]</scope>
    <source>
        <strain evidence="2 3">DSM 28650</strain>
    </source>
</reference>